<proteinExistence type="inferred from homology"/>
<dbReference type="InterPro" id="IPR002347">
    <property type="entry name" value="SDR_fam"/>
</dbReference>
<organism evidence="3 4">
    <name type="scientific">Metaplanococcus flavidus</name>
    <dbReference type="NCBI Taxonomy" id="569883"/>
    <lineage>
        <taxon>Bacteria</taxon>
        <taxon>Bacillati</taxon>
        <taxon>Bacillota</taxon>
        <taxon>Bacilli</taxon>
        <taxon>Bacillales</taxon>
        <taxon>Caryophanaceae</taxon>
        <taxon>Metaplanococcus</taxon>
    </lineage>
</organism>
<reference evidence="4" key="1">
    <citation type="journal article" date="2019" name="Int. J. Syst. Evol. Microbiol.">
        <title>The Global Catalogue of Microorganisms (GCM) 10K type strain sequencing project: providing services to taxonomists for standard genome sequencing and annotation.</title>
        <authorList>
            <consortium name="The Broad Institute Genomics Platform"/>
            <consortium name="The Broad Institute Genome Sequencing Center for Infectious Disease"/>
            <person name="Wu L."/>
            <person name="Ma J."/>
        </authorList>
    </citation>
    <scope>NUCLEOTIDE SEQUENCE [LARGE SCALE GENOMIC DNA]</scope>
    <source>
        <strain evidence="4">CCUG 56756</strain>
    </source>
</reference>
<comment type="similarity">
    <text evidence="1">Belongs to the short-chain dehydrogenases/reductases (SDR) family.</text>
</comment>
<dbReference type="InterPro" id="IPR045000">
    <property type="entry name" value="TR"/>
</dbReference>
<dbReference type="PRINTS" id="PR00080">
    <property type="entry name" value="SDRFAMILY"/>
</dbReference>
<protein>
    <submittedName>
        <fullName evidence="3">SDR family NAD(P)-dependent oxidoreductase</fullName>
        <ecNumber evidence="3">1.1.1.-</ecNumber>
    </submittedName>
</protein>
<keyword evidence="4" id="KW-1185">Reference proteome</keyword>
<dbReference type="PANTHER" id="PTHR42898:SF6">
    <property type="entry name" value="NADP-DEPENDENT MANNITOL DEHYDROGENASE"/>
    <property type="match status" value="1"/>
</dbReference>
<dbReference type="InterPro" id="IPR020904">
    <property type="entry name" value="Sc_DH/Rdtase_CS"/>
</dbReference>
<dbReference type="Gene3D" id="3.40.50.720">
    <property type="entry name" value="NAD(P)-binding Rossmann-like Domain"/>
    <property type="match status" value="1"/>
</dbReference>
<name>A0ABW3LES0_9BACL</name>
<gene>
    <name evidence="3" type="ORF">ACFQ1X_13240</name>
</gene>
<comment type="caution">
    <text evidence="3">The sequence shown here is derived from an EMBL/GenBank/DDBJ whole genome shotgun (WGS) entry which is preliminary data.</text>
</comment>
<accession>A0ABW3LES0</accession>
<dbReference type="Pfam" id="PF13561">
    <property type="entry name" value="adh_short_C2"/>
    <property type="match status" value="1"/>
</dbReference>
<evidence type="ECO:0000256" key="1">
    <source>
        <dbReference type="ARBA" id="ARBA00006484"/>
    </source>
</evidence>
<dbReference type="EMBL" id="JBHTKI010000020">
    <property type="protein sequence ID" value="MFD1032399.1"/>
    <property type="molecule type" value="Genomic_DNA"/>
</dbReference>
<evidence type="ECO:0000313" key="3">
    <source>
        <dbReference type="EMBL" id="MFD1032399.1"/>
    </source>
</evidence>
<dbReference type="SUPFAM" id="SSF51735">
    <property type="entry name" value="NAD(P)-binding Rossmann-fold domains"/>
    <property type="match status" value="1"/>
</dbReference>
<sequence>MTTQTFAENLFEGRTAVVTGGTSGIGEATAVYLAKLGAKVYAAGLNSEALNIPDGLDIVPVEIDVTDEPAVEKFMKSLESLDILFNGAGVNLPEQFAQNTFKKVIDINMNAVFHFSTLAQPLLAKSEIGTIVNVSSMLAIFGSDFAPAYSASKGGVDQITKSLAIAYAKDGIRVNAVAPGWINTPLVSGLEDDFIQPIVDRTPFKRLGEPVEVAQTVAFLASPAASFITGAILPVDGAYSVQ</sequence>
<dbReference type="InterPro" id="IPR036291">
    <property type="entry name" value="NAD(P)-bd_dom_sf"/>
</dbReference>
<dbReference type="PRINTS" id="PR00081">
    <property type="entry name" value="GDHRDH"/>
</dbReference>
<dbReference type="RefSeq" id="WP_144840785.1">
    <property type="nucleotide sequence ID" value="NZ_JBHTKI010000020.1"/>
</dbReference>
<dbReference type="Proteomes" id="UP001597109">
    <property type="component" value="Unassembled WGS sequence"/>
</dbReference>
<dbReference type="EC" id="1.1.1.-" evidence="3"/>
<dbReference type="PANTHER" id="PTHR42898">
    <property type="entry name" value="TROPINONE REDUCTASE"/>
    <property type="match status" value="1"/>
</dbReference>
<dbReference type="GO" id="GO:0016491">
    <property type="term" value="F:oxidoreductase activity"/>
    <property type="evidence" value="ECO:0007669"/>
    <property type="project" value="UniProtKB-KW"/>
</dbReference>
<keyword evidence="2 3" id="KW-0560">Oxidoreductase</keyword>
<evidence type="ECO:0000256" key="2">
    <source>
        <dbReference type="ARBA" id="ARBA00023002"/>
    </source>
</evidence>
<dbReference type="PROSITE" id="PS00061">
    <property type="entry name" value="ADH_SHORT"/>
    <property type="match status" value="1"/>
</dbReference>
<evidence type="ECO:0000313" key="4">
    <source>
        <dbReference type="Proteomes" id="UP001597109"/>
    </source>
</evidence>